<dbReference type="InterPro" id="IPR011989">
    <property type="entry name" value="ARM-like"/>
</dbReference>
<feature type="region of interest" description="Disordered" evidence="4">
    <location>
        <begin position="182"/>
        <end position="219"/>
    </location>
</feature>
<dbReference type="PROSITE" id="PS51352">
    <property type="entry name" value="THIOREDOXIN_2"/>
    <property type="match status" value="1"/>
</dbReference>
<feature type="region of interest" description="Disordered" evidence="4">
    <location>
        <begin position="651"/>
        <end position="671"/>
    </location>
</feature>
<dbReference type="OrthoDB" id="21221at2759"/>
<dbReference type="InterPro" id="IPR036249">
    <property type="entry name" value="Thioredoxin-like_sf"/>
</dbReference>
<feature type="compositionally biased region" description="Low complexity" evidence="4">
    <location>
        <begin position="149"/>
        <end position="160"/>
    </location>
</feature>
<dbReference type="InterPro" id="IPR013766">
    <property type="entry name" value="Thioredoxin_domain"/>
</dbReference>
<organism evidence="8 9">
    <name type="scientific">Pyrrhoderma noxium</name>
    <dbReference type="NCBI Taxonomy" id="2282107"/>
    <lineage>
        <taxon>Eukaryota</taxon>
        <taxon>Fungi</taxon>
        <taxon>Dikarya</taxon>
        <taxon>Basidiomycota</taxon>
        <taxon>Agaricomycotina</taxon>
        <taxon>Agaricomycetes</taxon>
        <taxon>Hymenochaetales</taxon>
        <taxon>Hymenochaetaceae</taxon>
        <taxon>Pyrrhoderma</taxon>
    </lineage>
</organism>
<dbReference type="InterPro" id="IPR013535">
    <property type="entry name" value="PUL_dom"/>
</dbReference>
<keyword evidence="9" id="KW-1185">Reference proteome</keyword>
<evidence type="ECO:0000256" key="4">
    <source>
        <dbReference type="SAM" id="MobiDB-lite"/>
    </source>
</evidence>
<dbReference type="PROSITE" id="PS51858">
    <property type="entry name" value="PPPDE"/>
    <property type="match status" value="1"/>
</dbReference>
<dbReference type="Pfam" id="PF08324">
    <property type="entry name" value="PUL"/>
    <property type="match status" value="1"/>
</dbReference>
<evidence type="ECO:0000259" key="5">
    <source>
        <dbReference type="PROSITE" id="PS51352"/>
    </source>
</evidence>
<accession>A0A286UCF2</accession>
<dbReference type="STRING" id="2282107.A0A286UCF2"/>
<dbReference type="AlphaFoldDB" id="A0A286UCF2"/>
<dbReference type="Gene3D" id="3.40.30.10">
    <property type="entry name" value="Glutaredoxin"/>
    <property type="match status" value="1"/>
</dbReference>
<dbReference type="PANTHER" id="PTHR12378">
    <property type="entry name" value="DESUMOYLATING ISOPEPTIDASE"/>
    <property type="match status" value="1"/>
</dbReference>
<evidence type="ECO:0000259" key="7">
    <source>
        <dbReference type="PROSITE" id="PS51858"/>
    </source>
</evidence>
<gene>
    <name evidence="8" type="ORF">PNOK_0733700</name>
</gene>
<name>A0A286UCF2_9AGAM</name>
<keyword evidence="2" id="KW-0645">Protease</keyword>
<dbReference type="Gene3D" id="3.90.1720.30">
    <property type="entry name" value="PPPDE domains"/>
    <property type="match status" value="1"/>
</dbReference>
<dbReference type="PANTHER" id="PTHR12378:SF7">
    <property type="entry name" value="DESUMOYLATING ISOPEPTIDASE 1"/>
    <property type="match status" value="1"/>
</dbReference>
<dbReference type="Proteomes" id="UP000217199">
    <property type="component" value="Unassembled WGS sequence"/>
</dbReference>
<proteinExistence type="inferred from homology"/>
<reference evidence="8 9" key="1">
    <citation type="journal article" date="2017" name="Mol. Ecol.">
        <title>Comparative and population genomic landscape of Phellinus noxius: A hypervariable fungus causing root rot in trees.</title>
        <authorList>
            <person name="Chung C.L."/>
            <person name="Lee T.J."/>
            <person name="Akiba M."/>
            <person name="Lee H.H."/>
            <person name="Kuo T.H."/>
            <person name="Liu D."/>
            <person name="Ke H.M."/>
            <person name="Yokoi T."/>
            <person name="Roa M.B."/>
            <person name="Lu M.J."/>
            <person name="Chang Y.Y."/>
            <person name="Ann P.J."/>
            <person name="Tsai J.N."/>
            <person name="Chen C.Y."/>
            <person name="Tzean S.S."/>
            <person name="Ota Y."/>
            <person name="Hattori T."/>
            <person name="Sahashi N."/>
            <person name="Liou R.F."/>
            <person name="Kikuchi T."/>
            <person name="Tsai I.J."/>
        </authorList>
    </citation>
    <scope>NUCLEOTIDE SEQUENCE [LARGE SCALE GENOMIC DNA]</scope>
    <source>
        <strain evidence="8 9">FFPRI411160</strain>
    </source>
</reference>
<evidence type="ECO:0000256" key="2">
    <source>
        <dbReference type="ARBA" id="ARBA00022670"/>
    </source>
</evidence>
<dbReference type="PROSITE" id="PS00194">
    <property type="entry name" value="THIOREDOXIN_1"/>
    <property type="match status" value="1"/>
</dbReference>
<feature type="region of interest" description="Disordered" evidence="4">
    <location>
        <begin position="143"/>
        <end position="170"/>
    </location>
</feature>
<dbReference type="GO" id="GO:0070646">
    <property type="term" value="P:protein modification by small protein removal"/>
    <property type="evidence" value="ECO:0007669"/>
    <property type="project" value="TreeGrafter"/>
</dbReference>
<feature type="domain" description="Thioredoxin" evidence="5">
    <location>
        <begin position="210"/>
        <end position="357"/>
    </location>
</feature>
<keyword evidence="3" id="KW-0378">Hydrolase</keyword>
<protein>
    <submittedName>
        <fullName evidence="8">Thioredoxin family</fullName>
    </submittedName>
</protein>
<dbReference type="GO" id="GO:0006508">
    <property type="term" value="P:proteolysis"/>
    <property type="evidence" value="ECO:0007669"/>
    <property type="project" value="UniProtKB-KW"/>
</dbReference>
<evidence type="ECO:0000256" key="3">
    <source>
        <dbReference type="ARBA" id="ARBA00022801"/>
    </source>
</evidence>
<evidence type="ECO:0000313" key="9">
    <source>
        <dbReference type="Proteomes" id="UP000217199"/>
    </source>
</evidence>
<dbReference type="Pfam" id="PF05903">
    <property type="entry name" value="Peptidase_C97"/>
    <property type="match status" value="1"/>
</dbReference>
<dbReference type="InterPro" id="IPR008580">
    <property type="entry name" value="PPPDE_dom"/>
</dbReference>
<evidence type="ECO:0000313" key="8">
    <source>
        <dbReference type="EMBL" id="PAV17273.1"/>
    </source>
</evidence>
<dbReference type="InParanoid" id="A0A286UCF2"/>
<comment type="similarity">
    <text evidence="1">Belongs to the DeSI family.</text>
</comment>
<dbReference type="Gene3D" id="1.25.10.10">
    <property type="entry name" value="Leucine-rich Repeat Variant"/>
    <property type="match status" value="1"/>
</dbReference>
<dbReference type="SUPFAM" id="SSF52833">
    <property type="entry name" value="Thioredoxin-like"/>
    <property type="match status" value="1"/>
</dbReference>
<feature type="domain" description="PUL" evidence="6">
    <location>
        <begin position="374"/>
        <end position="759"/>
    </location>
</feature>
<dbReference type="InterPro" id="IPR017937">
    <property type="entry name" value="Thioredoxin_CS"/>
</dbReference>
<dbReference type="CDD" id="cd02947">
    <property type="entry name" value="TRX_family"/>
    <property type="match status" value="1"/>
</dbReference>
<dbReference type="EMBL" id="NBII01000007">
    <property type="protein sequence ID" value="PAV17273.1"/>
    <property type="molecule type" value="Genomic_DNA"/>
</dbReference>
<comment type="caution">
    <text evidence="8">The sequence shown here is derived from an EMBL/GenBank/DDBJ whole genome shotgun (WGS) entry which is preliminary data.</text>
</comment>
<feature type="compositionally biased region" description="Low complexity" evidence="4">
    <location>
        <begin position="191"/>
        <end position="208"/>
    </location>
</feature>
<dbReference type="SMART" id="SM01179">
    <property type="entry name" value="DUF862"/>
    <property type="match status" value="1"/>
</dbReference>
<dbReference type="InterPro" id="IPR042266">
    <property type="entry name" value="PPPDE_sf"/>
</dbReference>
<evidence type="ECO:0000259" key="6">
    <source>
        <dbReference type="PROSITE" id="PS51396"/>
    </source>
</evidence>
<sequence length="772" mass="81011">MSSPVKLYVYDLSNGLARQLSLQLTGRQIDGIWHTSIVVFGKEVFYGQGISTTYPGQSHHGQPLQVIDMGETAIDEETFNDYINEMNDVYTADKYHLLDFNCNSFTDDCIGFLTGGSIPSWIKDLPSDFLSTPFGAALRPTIDNMYRRPTPGAAAAGANTAPPPQTFNTPLASSLLQSVASQAGGSGAGSGQASNLNSNSGSRLNGYPTPTPVTPQPETNTVAAPLQVCSNQQHFNSILGSHRGVVAFFTSRTCPPCRVVEPVFEEIALNKASSIGSRAGGGNGGVGAAAAGKGGIAFVKVDLGGGGILGGGGQVVASTYGVRVTPTFLFFVDGRKVYELKGADVGELRTQIDLLVYQIFPPHPHTKKNLKAIRSLSLDPILFEKVPPLDQVQAKLFSFIESGQSVNSNSNSNSGLDAEKVKKALSTIIIPFLKSQMHEKVRGAAGGGGGGGSSSSRINTLKPLAAATIRRVCEEWVGVTEWVGKVLVAGESRAGVGAGGKEEGVFPLIDLWRVGLLDRSVSGWCASLWVDGQGRGQGKGGMINPILMFLENATKERGNGEGTASTPALVPKNVLLTTLRLVTNAFGNVVLARALLLGSGGGVQGRGTREMITRLVVGGLLSEDSGVRSAAASLAFNVSAFYQRGRVEGVRGGSGNSDGGGVGGGGDVAEGEEEGDWEVEMVSAVVEALRNEKASEDVVHRLVASLAFFLHLSPVYESHLEPLLEVLQVKDILRAKLKGAVAGNEEGGFGEKGVEKREVRVLIEEVAGELCS</sequence>
<feature type="compositionally biased region" description="Gly residues" evidence="4">
    <location>
        <begin position="651"/>
        <end position="668"/>
    </location>
</feature>
<evidence type="ECO:0000256" key="1">
    <source>
        <dbReference type="ARBA" id="ARBA00008140"/>
    </source>
</evidence>
<dbReference type="PROSITE" id="PS51396">
    <property type="entry name" value="PUL"/>
    <property type="match status" value="1"/>
</dbReference>
<feature type="domain" description="PPPDE" evidence="7">
    <location>
        <begin position="3"/>
        <end position="143"/>
    </location>
</feature>
<dbReference type="GO" id="GO:0008233">
    <property type="term" value="F:peptidase activity"/>
    <property type="evidence" value="ECO:0007669"/>
    <property type="project" value="UniProtKB-KW"/>
</dbReference>